<proteinExistence type="predicted"/>
<dbReference type="Proteomes" id="UP000184114">
    <property type="component" value="Unassembled WGS sequence"/>
</dbReference>
<evidence type="ECO:0000259" key="3">
    <source>
        <dbReference type="PROSITE" id="PS50977"/>
    </source>
</evidence>
<gene>
    <name evidence="4" type="ORF">SAMN02745784_02384</name>
</gene>
<reference evidence="5" key="1">
    <citation type="submission" date="2016-11" db="EMBL/GenBank/DDBJ databases">
        <authorList>
            <person name="Varghese N."/>
            <person name="Submissions S."/>
        </authorList>
    </citation>
    <scope>NUCLEOTIDE SEQUENCE [LARGE SCALE GENOMIC DNA]</scope>
    <source>
        <strain evidence="5">DSM 18095</strain>
    </source>
</reference>
<dbReference type="Pfam" id="PF14278">
    <property type="entry name" value="TetR_C_8"/>
    <property type="match status" value="1"/>
</dbReference>
<dbReference type="PANTHER" id="PTHR43479">
    <property type="entry name" value="ACREF/ENVCD OPERON REPRESSOR-RELATED"/>
    <property type="match status" value="1"/>
</dbReference>
<protein>
    <submittedName>
        <fullName evidence="4">Transcriptional regulator, TetR family</fullName>
    </submittedName>
</protein>
<sequence length="201" mass="23947">MLPYRKVIDMTQSSITKRALADSMKELMKEKSLSKISIKDIVQRCNMNRKSFYYHFKDKYDLVNWIYYTDFVTSFEENELNSQWSILESICEFFYNNRGFYCNALEVKGQNSFYDYFGEVLSPIIALEFENIFQDKDKEFYITFFTDAIRTSITRWLLEGSKIPPNEFVKLMENAATGVAVKMYKEKFHQEETPLNNILEK</sequence>
<evidence type="ECO:0000313" key="5">
    <source>
        <dbReference type="Proteomes" id="UP000184114"/>
    </source>
</evidence>
<keyword evidence="5" id="KW-1185">Reference proteome</keyword>
<dbReference type="Pfam" id="PF00440">
    <property type="entry name" value="TetR_N"/>
    <property type="match status" value="1"/>
</dbReference>
<dbReference type="AlphaFoldDB" id="A0A1M4XUJ5"/>
<evidence type="ECO:0000256" key="2">
    <source>
        <dbReference type="PROSITE-ProRule" id="PRU00335"/>
    </source>
</evidence>
<organism evidence="4 5">
    <name type="scientific">Tissierella praeacuta DSM 18095</name>
    <dbReference type="NCBI Taxonomy" id="1123404"/>
    <lineage>
        <taxon>Bacteria</taxon>
        <taxon>Bacillati</taxon>
        <taxon>Bacillota</taxon>
        <taxon>Tissierellia</taxon>
        <taxon>Tissierellales</taxon>
        <taxon>Tissierellaceae</taxon>
        <taxon>Tissierella</taxon>
    </lineage>
</organism>
<dbReference type="InterPro" id="IPR050624">
    <property type="entry name" value="HTH-type_Tx_Regulator"/>
</dbReference>
<keyword evidence="1 2" id="KW-0238">DNA-binding</keyword>
<evidence type="ECO:0000256" key="1">
    <source>
        <dbReference type="ARBA" id="ARBA00023125"/>
    </source>
</evidence>
<dbReference type="InterPro" id="IPR009057">
    <property type="entry name" value="Homeodomain-like_sf"/>
</dbReference>
<accession>A0A1M4XUJ5</accession>
<evidence type="ECO:0000313" key="4">
    <source>
        <dbReference type="EMBL" id="SHE96912.1"/>
    </source>
</evidence>
<dbReference type="PROSITE" id="PS50977">
    <property type="entry name" value="HTH_TETR_2"/>
    <property type="match status" value="1"/>
</dbReference>
<dbReference type="EMBL" id="FQTY01000013">
    <property type="protein sequence ID" value="SHE96912.1"/>
    <property type="molecule type" value="Genomic_DNA"/>
</dbReference>
<feature type="DNA-binding region" description="H-T-H motif" evidence="2">
    <location>
        <begin position="37"/>
        <end position="56"/>
    </location>
</feature>
<feature type="domain" description="HTH tetR-type" evidence="3">
    <location>
        <begin position="14"/>
        <end position="74"/>
    </location>
</feature>
<dbReference type="SUPFAM" id="SSF46689">
    <property type="entry name" value="Homeodomain-like"/>
    <property type="match status" value="1"/>
</dbReference>
<dbReference type="GO" id="GO:0003677">
    <property type="term" value="F:DNA binding"/>
    <property type="evidence" value="ECO:0007669"/>
    <property type="project" value="UniProtKB-UniRule"/>
</dbReference>
<dbReference type="InterPro" id="IPR039532">
    <property type="entry name" value="TetR_C_Firmicutes"/>
</dbReference>
<dbReference type="InterPro" id="IPR001647">
    <property type="entry name" value="HTH_TetR"/>
</dbReference>
<dbReference type="PANTHER" id="PTHR43479:SF7">
    <property type="entry name" value="TETR-FAMILY TRANSCRIPTIONAL REGULATOR"/>
    <property type="match status" value="1"/>
</dbReference>
<dbReference type="Gene3D" id="1.10.357.10">
    <property type="entry name" value="Tetracycline Repressor, domain 2"/>
    <property type="match status" value="1"/>
</dbReference>
<name>A0A1M4XUJ5_9FIRM</name>
<dbReference type="RefSeq" id="WP_200778208.1">
    <property type="nucleotide sequence ID" value="NZ_FQTY01000013.1"/>
</dbReference>
<dbReference type="GeneID" id="90993862"/>
<dbReference type="STRING" id="1123404.SAMN02745784_02384"/>